<evidence type="ECO:0000256" key="5">
    <source>
        <dbReference type="ARBA" id="ARBA00022679"/>
    </source>
</evidence>
<keyword evidence="9" id="KW-0902">Two-component regulatory system</keyword>
<dbReference type="SMART" id="SM00387">
    <property type="entry name" value="HATPase_c"/>
    <property type="match status" value="1"/>
</dbReference>
<gene>
    <name evidence="14" type="ORF">RM552_00550</name>
</gene>
<evidence type="ECO:0000256" key="9">
    <source>
        <dbReference type="ARBA" id="ARBA00023012"/>
    </source>
</evidence>
<proteinExistence type="predicted"/>
<dbReference type="EMBL" id="JAVRHX010000001">
    <property type="protein sequence ID" value="MDT0593328.1"/>
    <property type="molecule type" value="Genomic_DNA"/>
</dbReference>
<dbReference type="InterPro" id="IPR003660">
    <property type="entry name" value="HAMP_dom"/>
</dbReference>
<feature type="domain" description="HAMP" evidence="13">
    <location>
        <begin position="225"/>
        <end position="276"/>
    </location>
</feature>
<keyword evidence="7" id="KW-0418">Kinase</keyword>
<dbReference type="InterPro" id="IPR036890">
    <property type="entry name" value="HATPase_C_sf"/>
</dbReference>
<keyword evidence="5" id="KW-0808">Transferase</keyword>
<evidence type="ECO:0000259" key="13">
    <source>
        <dbReference type="PROSITE" id="PS50885"/>
    </source>
</evidence>
<comment type="subcellular location">
    <subcellularLocation>
        <location evidence="2">Membrane</location>
    </subcellularLocation>
</comment>
<dbReference type="PROSITE" id="PS50885">
    <property type="entry name" value="HAMP"/>
    <property type="match status" value="1"/>
</dbReference>
<dbReference type="GO" id="GO:0005524">
    <property type="term" value="F:ATP binding"/>
    <property type="evidence" value="ECO:0007669"/>
    <property type="project" value="UniProtKB-KW"/>
</dbReference>
<keyword evidence="4" id="KW-0597">Phosphoprotein</keyword>
<feature type="transmembrane region" description="Helical" evidence="11">
    <location>
        <begin position="205"/>
        <end position="226"/>
    </location>
</feature>
<dbReference type="SUPFAM" id="SSF55874">
    <property type="entry name" value="ATPase domain of HSP90 chaperone/DNA topoisomerase II/histidine kinase"/>
    <property type="match status" value="1"/>
</dbReference>
<organism evidence="14 15">
    <name type="scientific">Glaciecola petra</name>
    <dbReference type="NCBI Taxonomy" id="3075602"/>
    <lineage>
        <taxon>Bacteria</taxon>
        <taxon>Pseudomonadati</taxon>
        <taxon>Pseudomonadota</taxon>
        <taxon>Gammaproteobacteria</taxon>
        <taxon>Alteromonadales</taxon>
        <taxon>Alteromonadaceae</taxon>
        <taxon>Glaciecola</taxon>
    </lineage>
</organism>
<reference evidence="14 15" key="1">
    <citation type="submission" date="2023-09" db="EMBL/GenBank/DDBJ databases">
        <authorList>
            <person name="Rey-Velasco X."/>
        </authorList>
    </citation>
    <scope>NUCLEOTIDE SEQUENCE [LARGE SCALE GENOMIC DNA]</scope>
    <source>
        <strain evidence="14 15">P117</strain>
    </source>
</reference>
<evidence type="ECO:0000313" key="14">
    <source>
        <dbReference type="EMBL" id="MDT0593328.1"/>
    </source>
</evidence>
<name>A0ABU2ZL27_9ALTE</name>
<dbReference type="InterPro" id="IPR050428">
    <property type="entry name" value="TCS_sensor_his_kinase"/>
</dbReference>
<comment type="caution">
    <text evidence="14">The sequence shown here is derived from an EMBL/GenBank/DDBJ whole genome shotgun (WGS) entry which is preliminary data.</text>
</comment>
<protein>
    <recommendedName>
        <fullName evidence="3">histidine kinase</fullName>
        <ecNumber evidence="3">2.7.13.3</ecNumber>
    </recommendedName>
</protein>
<dbReference type="SUPFAM" id="SSF47384">
    <property type="entry name" value="Homodimeric domain of signal transducing histidine kinase"/>
    <property type="match status" value="1"/>
</dbReference>
<dbReference type="Gene3D" id="3.30.565.10">
    <property type="entry name" value="Histidine kinase-like ATPase, C-terminal domain"/>
    <property type="match status" value="1"/>
</dbReference>
<keyword evidence="14" id="KW-0067">ATP-binding</keyword>
<feature type="transmembrane region" description="Helical" evidence="11">
    <location>
        <begin position="12"/>
        <end position="31"/>
    </location>
</feature>
<keyword evidence="8 11" id="KW-1133">Transmembrane helix</keyword>
<keyword evidence="10 11" id="KW-0472">Membrane</keyword>
<dbReference type="Pfam" id="PF02518">
    <property type="entry name" value="HATPase_c"/>
    <property type="match status" value="1"/>
</dbReference>
<dbReference type="PANTHER" id="PTHR45436:SF4">
    <property type="entry name" value="SENSOR PROTEIN PHOQ"/>
    <property type="match status" value="1"/>
</dbReference>
<evidence type="ECO:0000259" key="12">
    <source>
        <dbReference type="PROSITE" id="PS50109"/>
    </source>
</evidence>
<dbReference type="InterPro" id="IPR005467">
    <property type="entry name" value="His_kinase_dom"/>
</dbReference>
<comment type="catalytic activity">
    <reaction evidence="1">
        <text>ATP + protein L-histidine = ADP + protein N-phospho-L-histidine.</text>
        <dbReference type="EC" id="2.7.13.3"/>
    </reaction>
</comment>
<evidence type="ECO:0000256" key="8">
    <source>
        <dbReference type="ARBA" id="ARBA00022989"/>
    </source>
</evidence>
<evidence type="ECO:0000256" key="1">
    <source>
        <dbReference type="ARBA" id="ARBA00000085"/>
    </source>
</evidence>
<dbReference type="PROSITE" id="PS50109">
    <property type="entry name" value="HIS_KIN"/>
    <property type="match status" value="1"/>
</dbReference>
<keyword evidence="15" id="KW-1185">Reference proteome</keyword>
<dbReference type="PRINTS" id="PR00344">
    <property type="entry name" value="BCTRLSENSOR"/>
</dbReference>
<dbReference type="InterPro" id="IPR003594">
    <property type="entry name" value="HATPase_dom"/>
</dbReference>
<evidence type="ECO:0000256" key="3">
    <source>
        <dbReference type="ARBA" id="ARBA00012438"/>
    </source>
</evidence>
<evidence type="ECO:0000256" key="10">
    <source>
        <dbReference type="ARBA" id="ARBA00023136"/>
    </source>
</evidence>
<evidence type="ECO:0000256" key="11">
    <source>
        <dbReference type="SAM" id="Phobius"/>
    </source>
</evidence>
<dbReference type="Proteomes" id="UP001253545">
    <property type="component" value="Unassembled WGS sequence"/>
</dbReference>
<feature type="domain" description="Histidine kinase" evidence="12">
    <location>
        <begin position="284"/>
        <end position="479"/>
    </location>
</feature>
<keyword evidence="6 11" id="KW-0812">Transmembrane</keyword>
<accession>A0ABU2ZL27</accession>
<dbReference type="EC" id="2.7.13.3" evidence="3"/>
<dbReference type="PANTHER" id="PTHR45436">
    <property type="entry name" value="SENSOR HISTIDINE KINASE YKOH"/>
    <property type="match status" value="1"/>
</dbReference>
<evidence type="ECO:0000256" key="2">
    <source>
        <dbReference type="ARBA" id="ARBA00004370"/>
    </source>
</evidence>
<dbReference type="RefSeq" id="WP_311366850.1">
    <property type="nucleotide sequence ID" value="NZ_JAVRHX010000001.1"/>
</dbReference>
<keyword evidence="14" id="KW-0547">Nucleotide-binding</keyword>
<dbReference type="InterPro" id="IPR036097">
    <property type="entry name" value="HisK_dim/P_sf"/>
</dbReference>
<evidence type="ECO:0000256" key="4">
    <source>
        <dbReference type="ARBA" id="ARBA00022553"/>
    </source>
</evidence>
<dbReference type="Gene3D" id="1.10.287.130">
    <property type="match status" value="1"/>
</dbReference>
<sequence length="480" mass="53861">MINSLNSLRTRILISALLIVIIVLPGIGIALNNAFEQQVKENVQDQLNAYFYSILAVTEFENNELLMPEVLLENQFNVINSGLYALISNNANTIISNNENINKTATGNPENTSFESRILWFSNSFLGVNETLNLAKTLPQPELGESDFGQIELNQEMHFIYSFSVRFDQATETDAGTPLSPVITLHIIKDLASLSQQVESFQRQLWVWLVALIVILLIIQLFWLVWTLKPLARFTKELNAIQDGKIEQLSEQYPNELKAVARQLNTLLTNEQRQRQRYRNSLSDLAHSLKTPLAVMQSQQDLNSDSQEQISHINHIISRQLKRAKSAGNQAWHLGIEVTQVVDKLCAALAKIYPHIHIKYGQKPSTELIFRGDESDLTEILGNLLDNACKAAQRQILLNVYKDESLLVISIEDDGNGIPETQKLTILDRGKRADTYDQGHGIGLSIVLDLVHSYEGTLTIGESTVLGGARFAISFNTSKN</sequence>
<dbReference type="InterPro" id="IPR004358">
    <property type="entry name" value="Sig_transdc_His_kin-like_C"/>
</dbReference>
<evidence type="ECO:0000313" key="15">
    <source>
        <dbReference type="Proteomes" id="UP001253545"/>
    </source>
</evidence>
<evidence type="ECO:0000256" key="6">
    <source>
        <dbReference type="ARBA" id="ARBA00022692"/>
    </source>
</evidence>
<evidence type="ECO:0000256" key="7">
    <source>
        <dbReference type="ARBA" id="ARBA00022777"/>
    </source>
</evidence>